<dbReference type="PANTHER" id="PTHR11735:SF11">
    <property type="entry name" value="TRNA THREONYLCARBAMOYLADENOSINE BIOSYNTHESIS PROTEIN TSAB"/>
    <property type="match status" value="1"/>
</dbReference>
<evidence type="ECO:0000313" key="5">
    <source>
        <dbReference type="Proteomes" id="UP000784700"/>
    </source>
</evidence>
<evidence type="ECO:0000313" key="4">
    <source>
        <dbReference type="Proteomes" id="UP000777560"/>
    </source>
</evidence>
<sequence>MKVLALDTSNRPLTVAILDDDRVLATESTTVHQKHAEYLLPIIDELFQKVGMKPKDLQRVVVANGPGSYTGIRIATATAKTLAYTLGIDLVSVSSLLTLALNVQLEGSLVMPIFDARNNNVFTGLYKIENGMPKAIINDQHTDFDKWLSLVGSVDSNIYAVGETENFLDKLSENYGDNLKLLDQFDNLPQAAKLGIYGQKQAPIKDIHSFVPNYLRLTKAEADWKKNNPEEEETSYVEKFD</sequence>
<dbReference type="CDD" id="cd24032">
    <property type="entry name" value="ASKHA_NBD_TsaB"/>
    <property type="match status" value="1"/>
</dbReference>
<name>A0A9Q8ILS3_9LACO</name>
<accession>A0A9Q8ILS3</accession>
<comment type="caution">
    <text evidence="3">The sequence shown here is derived from an EMBL/GenBank/DDBJ whole genome shotgun (WGS) entry which is preliminary data.</text>
</comment>
<proteinExistence type="predicted"/>
<gene>
    <name evidence="3" type="primary">tsaB</name>
    <name evidence="2" type="ORF">DY114_06105</name>
    <name evidence="3" type="ORF">DY130_06055</name>
</gene>
<dbReference type="Pfam" id="PF00814">
    <property type="entry name" value="TsaD"/>
    <property type="match status" value="1"/>
</dbReference>
<reference evidence="3 4" key="1">
    <citation type="submission" date="2018-08" db="EMBL/GenBank/DDBJ databases">
        <title>Comparative genomics of wild bee and flower associated Lactobacillus reveals potential adaptation to the bee host.</title>
        <authorList>
            <person name="Vuong H.Q."/>
            <person name="Mcfrederick Q.S."/>
        </authorList>
    </citation>
    <scope>NUCLEOTIDE SEQUENCE</scope>
    <source>
        <strain evidence="2 4">HV_13</strain>
        <strain evidence="3">HV_63</strain>
    </source>
</reference>
<organism evidence="3 5">
    <name type="scientific">Apilactobacillus micheneri</name>
    <dbReference type="NCBI Taxonomy" id="1899430"/>
    <lineage>
        <taxon>Bacteria</taxon>
        <taxon>Bacillati</taxon>
        <taxon>Bacillota</taxon>
        <taxon>Bacilli</taxon>
        <taxon>Lactobacillales</taxon>
        <taxon>Lactobacillaceae</taxon>
        <taxon>Apilactobacillus</taxon>
    </lineage>
</organism>
<dbReference type="NCBIfam" id="TIGR03725">
    <property type="entry name" value="T6A_YeaZ"/>
    <property type="match status" value="1"/>
</dbReference>
<dbReference type="EMBL" id="QUAV01000004">
    <property type="protein sequence ID" value="TPR24227.1"/>
    <property type="molecule type" value="Genomic_DNA"/>
</dbReference>
<dbReference type="InterPro" id="IPR043129">
    <property type="entry name" value="ATPase_NBD"/>
</dbReference>
<keyword evidence="4" id="KW-1185">Reference proteome</keyword>
<dbReference type="InterPro" id="IPR000905">
    <property type="entry name" value="Gcp-like_dom"/>
</dbReference>
<dbReference type="Proteomes" id="UP000784700">
    <property type="component" value="Unassembled WGS sequence"/>
</dbReference>
<dbReference type="SUPFAM" id="SSF53067">
    <property type="entry name" value="Actin-like ATPase domain"/>
    <property type="match status" value="2"/>
</dbReference>
<protein>
    <submittedName>
        <fullName evidence="3">tRNA (Adenosine(37)-N6)-threonylcarbamoyltransferase complex dimerization subunit type 1 TsaB</fullName>
    </submittedName>
</protein>
<dbReference type="AlphaFoldDB" id="A0A9Q8ILS3"/>
<dbReference type="GeneID" id="58108812"/>
<dbReference type="Gene3D" id="3.30.420.40">
    <property type="match status" value="2"/>
</dbReference>
<feature type="domain" description="Gcp-like" evidence="1">
    <location>
        <begin position="31"/>
        <end position="160"/>
    </location>
</feature>
<dbReference type="GO" id="GO:0005829">
    <property type="term" value="C:cytosol"/>
    <property type="evidence" value="ECO:0007669"/>
    <property type="project" value="TreeGrafter"/>
</dbReference>
<evidence type="ECO:0000313" key="3">
    <source>
        <dbReference type="EMBL" id="TPR43238.1"/>
    </source>
</evidence>
<evidence type="ECO:0000259" key="1">
    <source>
        <dbReference type="Pfam" id="PF00814"/>
    </source>
</evidence>
<dbReference type="Proteomes" id="UP000777560">
    <property type="component" value="Unassembled WGS sequence"/>
</dbReference>
<dbReference type="PANTHER" id="PTHR11735">
    <property type="entry name" value="TRNA N6-ADENOSINE THREONYLCARBAMOYLTRANSFERASE"/>
    <property type="match status" value="1"/>
</dbReference>
<dbReference type="GO" id="GO:0002949">
    <property type="term" value="P:tRNA threonylcarbamoyladenosine modification"/>
    <property type="evidence" value="ECO:0007669"/>
    <property type="project" value="InterPro"/>
</dbReference>
<dbReference type="RefSeq" id="WP_140924415.1">
    <property type="nucleotide sequence ID" value="NZ_QUAU01000004.1"/>
</dbReference>
<dbReference type="InterPro" id="IPR022496">
    <property type="entry name" value="T6A_TsaB"/>
</dbReference>
<evidence type="ECO:0000313" key="2">
    <source>
        <dbReference type="EMBL" id="TPR24227.1"/>
    </source>
</evidence>
<dbReference type="EMBL" id="QUBG01000006">
    <property type="protein sequence ID" value="TPR43238.1"/>
    <property type="molecule type" value="Genomic_DNA"/>
</dbReference>